<dbReference type="Gene3D" id="3.40.50.880">
    <property type="match status" value="1"/>
</dbReference>
<dbReference type="SUPFAM" id="SSF81301">
    <property type="entry name" value="Nucleotidyltransferase"/>
    <property type="match status" value="1"/>
</dbReference>
<evidence type="ECO:0000313" key="1">
    <source>
        <dbReference type="EMBL" id="SJN22971.1"/>
    </source>
</evidence>
<dbReference type="Proteomes" id="UP000196778">
    <property type="component" value="Unassembled WGS sequence"/>
</dbReference>
<accession>A0A1R4ISW1</accession>
<dbReference type="InterPro" id="IPR029062">
    <property type="entry name" value="Class_I_gatase-like"/>
</dbReference>
<dbReference type="GO" id="GO:0016787">
    <property type="term" value="F:hydrolase activity"/>
    <property type="evidence" value="ECO:0007669"/>
    <property type="project" value="InterPro"/>
</dbReference>
<keyword evidence="2" id="KW-1185">Reference proteome</keyword>
<dbReference type="EMBL" id="FUKR01000022">
    <property type="protein sequence ID" value="SJN22971.1"/>
    <property type="molecule type" value="Genomic_DNA"/>
</dbReference>
<gene>
    <name evidence="1" type="ORF">FM119_03400</name>
</gene>
<dbReference type="Gene3D" id="3.30.460.10">
    <property type="entry name" value="Beta Polymerase, domain 2"/>
    <property type="match status" value="1"/>
</dbReference>
<dbReference type="Pfam" id="PF07722">
    <property type="entry name" value="Peptidase_C26"/>
    <property type="match status" value="1"/>
</dbReference>
<sequence>MSHPHLAIVHLRTHRPHDPGFQRELDELNAGALAAVERLGWTAELVAAGEQPLTTTLAAVERADGVVLMGGEDVEPGRYGGTDGYEGQGTHDPEADAAHIALVRRSVAEGVPLLGICRGQQIVNVALGGTLVQHLDTTEAHRGGRGAPSPYVSSRVLLTRGSALRGDVDPARAVLCTHHQAVDVLGKGLRVDAVAADGVIEAISHVSAPVTAVQWHPEHPDDVDGLVALLRRLARQIAGASLPRRPDVTALELVGGPEPLTHRLHEDDGTRATLFRAHRDRIVSALGPSALTVEHIGSTSVPGLAAKPIIDIVVAVADVTAEEDYLTALIAAGYELRVREHGHRLVRTPERDVHVHLYADGDPAIAAYLTLRDHLRTDADDRALYAATKRVLMERDWADGNDYADAKGDVIAAIIARARARAAATES</sequence>
<name>A0A1R4ISW1_9MICO</name>
<dbReference type="PANTHER" id="PTHR34822:SF1">
    <property type="entry name" value="GRPB FAMILY PROTEIN"/>
    <property type="match status" value="1"/>
</dbReference>
<dbReference type="PROSITE" id="PS51273">
    <property type="entry name" value="GATASE_TYPE_1"/>
    <property type="match status" value="1"/>
</dbReference>
<dbReference type="OrthoDB" id="9799092at2"/>
<dbReference type="InterPro" id="IPR011697">
    <property type="entry name" value="Peptidase_C26"/>
</dbReference>
<dbReference type="Pfam" id="PF04229">
    <property type="entry name" value="GrpB"/>
    <property type="match status" value="1"/>
</dbReference>
<dbReference type="PANTHER" id="PTHR34822">
    <property type="entry name" value="GRPB DOMAIN PROTEIN (AFU_ORTHOLOGUE AFUA_1G01530)"/>
    <property type="match status" value="1"/>
</dbReference>
<reference evidence="2" key="1">
    <citation type="submission" date="2017-02" db="EMBL/GenBank/DDBJ databases">
        <authorList>
            <person name="Dridi B."/>
        </authorList>
    </citation>
    <scope>NUCLEOTIDE SEQUENCE [LARGE SCALE GENOMIC DNA]</scope>
    <source>
        <strain evidence="2">EB411</strain>
    </source>
</reference>
<evidence type="ECO:0000313" key="2">
    <source>
        <dbReference type="Proteomes" id="UP000196778"/>
    </source>
</evidence>
<protein>
    <submittedName>
        <fullName evidence="1">Uncharacterized protein</fullName>
    </submittedName>
</protein>
<organism evidence="1 2">
    <name type="scientific">Mycetocola reblochoni REB411</name>
    <dbReference type="NCBI Taxonomy" id="1255698"/>
    <lineage>
        <taxon>Bacteria</taxon>
        <taxon>Bacillati</taxon>
        <taxon>Actinomycetota</taxon>
        <taxon>Actinomycetes</taxon>
        <taxon>Micrococcales</taxon>
        <taxon>Microbacteriaceae</taxon>
        <taxon>Mycetocola</taxon>
    </lineage>
</organism>
<dbReference type="InterPro" id="IPR007344">
    <property type="entry name" value="GrpB/CoaE"/>
</dbReference>
<dbReference type="InterPro" id="IPR043519">
    <property type="entry name" value="NT_sf"/>
</dbReference>
<dbReference type="AlphaFoldDB" id="A0A1R4ISW1"/>
<dbReference type="RefSeq" id="WP_087136283.1">
    <property type="nucleotide sequence ID" value="NZ_FUKR01000022.1"/>
</dbReference>
<dbReference type="SUPFAM" id="SSF52317">
    <property type="entry name" value="Class I glutamine amidotransferase-like"/>
    <property type="match status" value="1"/>
</dbReference>
<proteinExistence type="predicted"/>